<evidence type="ECO:0000313" key="9">
    <source>
        <dbReference type="Proteomes" id="UP000178444"/>
    </source>
</evidence>
<dbReference type="InterPro" id="IPR023885">
    <property type="entry name" value="4Fe4S-binding_SPASM_dom"/>
</dbReference>
<dbReference type="GO" id="GO:0046872">
    <property type="term" value="F:metal ion binding"/>
    <property type="evidence" value="ECO:0007669"/>
    <property type="project" value="UniProtKB-KW"/>
</dbReference>
<dbReference type="Gene3D" id="3.20.20.70">
    <property type="entry name" value="Aldolase class I"/>
    <property type="match status" value="1"/>
</dbReference>
<dbReference type="GO" id="GO:0016491">
    <property type="term" value="F:oxidoreductase activity"/>
    <property type="evidence" value="ECO:0007669"/>
    <property type="project" value="InterPro"/>
</dbReference>
<dbReference type="Pfam" id="PF04055">
    <property type="entry name" value="Radical_SAM"/>
    <property type="match status" value="1"/>
</dbReference>
<evidence type="ECO:0000313" key="8">
    <source>
        <dbReference type="EMBL" id="OGN27302.1"/>
    </source>
</evidence>
<feature type="domain" description="Radical SAM core" evidence="7">
    <location>
        <begin position="1"/>
        <end position="218"/>
    </location>
</feature>
<comment type="cofactor">
    <cofactor evidence="1">
        <name>[4Fe-4S] cluster</name>
        <dbReference type="ChEBI" id="CHEBI:49883"/>
    </cofactor>
</comment>
<dbReference type="SUPFAM" id="SSF102114">
    <property type="entry name" value="Radical SAM enzymes"/>
    <property type="match status" value="1"/>
</dbReference>
<accession>A0A1F8GPF6</accession>
<evidence type="ECO:0000259" key="7">
    <source>
        <dbReference type="PROSITE" id="PS51918"/>
    </source>
</evidence>
<organism evidence="8 9">
    <name type="scientific">Candidatus Yanofskybacteria bacterium RIFCSPLOWO2_01_FULL_49_17</name>
    <dbReference type="NCBI Taxonomy" id="1802700"/>
    <lineage>
        <taxon>Bacteria</taxon>
        <taxon>Candidatus Yanofskyibacteriota</taxon>
    </lineage>
</organism>
<evidence type="ECO:0000256" key="6">
    <source>
        <dbReference type="ARBA" id="ARBA00023601"/>
    </source>
</evidence>
<dbReference type="EMBL" id="MGKO01000013">
    <property type="protein sequence ID" value="OGN27302.1"/>
    <property type="molecule type" value="Genomic_DNA"/>
</dbReference>
<protein>
    <recommendedName>
        <fullName evidence="7">Radical SAM core domain-containing protein</fullName>
    </recommendedName>
</protein>
<evidence type="ECO:0000256" key="2">
    <source>
        <dbReference type="ARBA" id="ARBA00022691"/>
    </source>
</evidence>
<dbReference type="InterPro" id="IPR007197">
    <property type="entry name" value="rSAM"/>
</dbReference>
<dbReference type="AlphaFoldDB" id="A0A1F8GPF6"/>
<dbReference type="SFLD" id="SFLDG01386">
    <property type="entry name" value="main_SPASM_domain-containing"/>
    <property type="match status" value="1"/>
</dbReference>
<proteinExistence type="inferred from homology"/>
<dbReference type="GO" id="GO:0051536">
    <property type="term" value="F:iron-sulfur cluster binding"/>
    <property type="evidence" value="ECO:0007669"/>
    <property type="project" value="UniProtKB-KW"/>
</dbReference>
<dbReference type="PANTHER" id="PTHR43273">
    <property type="entry name" value="ANAEROBIC SULFATASE-MATURATING ENZYME HOMOLOG ASLB-RELATED"/>
    <property type="match status" value="1"/>
</dbReference>
<name>A0A1F8GPF6_9BACT</name>
<dbReference type="PANTHER" id="PTHR43273:SF3">
    <property type="entry name" value="ANAEROBIC SULFATASE-MATURATING ENZYME HOMOLOG ASLB-RELATED"/>
    <property type="match status" value="1"/>
</dbReference>
<dbReference type="Proteomes" id="UP000178444">
    <property type="component" value="Unassembled WGS sequence"/>
</dbReference>
<keyword evidence="2" id="KW-0949">S-adenosyl-L-methionine</keyword>
<keyword evidence="4" id="KW-0408">Iron</keyword>
<dbReference type="PROSITE" id="PS51918">
    <property type="entry name" value="RADICAL_SAM"/>
    <property type="match status" value="1"/>
</dbReference>
<gene>
    <name evidence="8" type="ORF">A2941_00385</name>
</gene>
<comment type="similarity">
    <text evidence="6">Belongs to the radical SAM superfamily. Anaerobic sulfatase-maturating enzyme family.</text>
</comment>
<dbReference type="SFLD" id="SFLDG01384">
    <property type="entry name" value="thioether_bond_formation_requi"/>
    <property type="match status" value="1"/>
</dbReference>
<reference evidence="8 9" key="1">
    <citation type="journal article" date="2016" name="Nat. Commun.">
        <title>Thousands of microbial genomes shed light on interconnected biogeochemical processes in an aquifer system.</title>
        <authorList>
            <person name="Anantharaman K."/>
            <person name="Brown C.T."/>
            <person name="Hug L.A."/>
            <person name="Sharon I."/>
            <person name="Castelle C.J."/>
            <person name="Probst A.J."/>
            <person name="Thomas B.C."/>
            <person name="Singh A."/>
            <person name="Wilkins M.J."/>
            <person name="Karaoz U."/>
            <person name="Brodie E.L."/>
            <person name="Williams K.H."/>
            <person name="Hubbard S.S."/>
            <person name="Banfield J.F."/>
        </authorList>
    </citation>
    <scope>NUCLEOTIDE SEQUENCE [LARGE SCALE GENOMIC DNA]</scope>
</reference>
<evidence type="ECO:0000256" key="5">
    <source>
        <dbReference type="ARBA" id="ARBA00023014"/>
    </source>
</evidence>
<dbReference type="InterPro" id="IPR013785">
    <property type="entry name" value="Aldolase_TIM"/>
</dbReference>
<dbReference type="Pfam" id="PF13186">
    <property type="entry name" value="SPASM"/>
    <property type="match status" value="1"/>
</dbReference>
<dbReference type="SFLD" id="SFLDG01072">
    <property type="entry name" value="dehydrogenase_like"/>
    <property type="match status" value="1"/>
</dbReference>
<sequence>MPSIQAKIVGDFCNLRCTYCRDRDFDQGRVRVMSGETLSVLIRAVSALPQSVLRMHWLGGEPTLAGLDFFREVVRLQALCSGGNWRNTIQTNATLITSDWARFFKAHNFKVGVSIDGTQETHDLDRVNLSDKGSYRQAMQGVAVLRDAEVNPSVICVITRRNVGLGAQMLRSLVNNGFTNISFNAFYNTATDPSRDDYAVSDSEWTQFLKDVFEEWVRIDRPDVKVREIDQMLAWTQGKIAKSCVFRGTCSSWLLVDHDGAVYPCERLGRPTSFGNVRDSSFTEMLKGSRYREFAFRTREVPNKCQKCEMKNFCHNGCVAHRTDDGDSAPHYVYCGSRLAFHKLLQNSVGTLGSLASHTERG</sequence>
<evidence type="ECO:0000256" key="3">
    <source>
        <dbReference type="ARBA" id="ARBA00022723"/>
    </source>
</evidence>
<dbReference type="InterPro" id="IPR058240">
    <property type="entry name" value="rSAM_sf"/>
</dbReference>
<dbReference type="CDD" id="cd01335">
    <property type="entry name" value="Radical_SAM"/>
    <property type="match status" value="1"/>
</dbReference>
<dbReference type="InterPro" id="IPR023867">
    <property type="entry name" value="Sulphatase_maturase_rSAM"/>
</dbReference>
<keyword evidence="3" id="KW-0479">Metal-binding</keyword>
<evidence type="ECO:0000256" key="4">
    <source>
        <dbReference type="ARBA" id="ARBA00023004"/>
    </source>
</evidence>
<dbReference type="SFLD" id="SFLDG01067">
    <property type="entry name" value="SPASM/twitch_domain_containing"/>
    <property type="match status" value="1"/>
</dbReference>
<dbReference type="NCBIfam" id="TIGR04085">
    <property type="entry name" value="rSAM_more_4Fe4S"/>
    <property type="match status" value="1"/>
</dbReference>
<evidence type="ECO:0000256" key="1">
    <source>
        <dbReference type="ARBA" id="ARBA00001966"/>
    </source>
</evidence>
<comment type="caution">
    <text evidence="8">The sequence shown here is derived from an EMBL/GenBank/DDBJ whole genome shotgun (WGS) entry which is preliminary data.</text>
</comment>
<keyword evidence="5" id="KW-0411">Iron-sulfur</keyword>
<dbReference type="SFLD" id="SFLDS00029">
    <property type="entry name" value="Radical_SAM"/>
    <property type="match status" value="1"/>
</dbReference>